<gene>
    <name evidence="11" type="ORF">HELGO_WM14503</name>
</gene>
<dbReference type="GO" id="GO:0017061">
    <property type="term" value="F:S-methyl-5-thioadenosine phosphorylase activity"/>
    <property type="evidence" value="ECO:0007669"/>
    <property type="project" value="UniProtKB-EC"/>
</dbReference>
<dbReference type="PANTHER" id="PTHR30616:SF2">
    <property type="entry name" value="PURINE NUCLEOSIDE PHOSPHORYLASE LACC1"/>
    <property type="match status" value="1"/>
</dbReference>
<evidence type="ECO:0000256" key="7">
    <source>
        <dbReference type="ARBA" id="ARBA00047989"/>
    </source>
</evidence>
<evidence type="ECO:0000256" key="9">
    <source>
        <dbReference type="ARBA" id="ARBA00049893"/>
    </source>
</evidence>
<dbReference type="Gene3D" id="3.60.140.10">
    <property type="entry name" value="CNF1/YfiH-like putative cysteine hydrolases"/>
    <property type="match status" value="1"/>
</dbReference>
<reference evidence="11" key="1">
    <citation type="submission" date="2020-01" db="EMBL/GenBank/DDBJ databases">
        <authorList>
            <person name="Meier V. D."/>
            <person name="Meier V D."/>
        </authorList>
    </citation>
    <scope>NUCLEOTIDE SEQUENCE</scope>
    <source>
        <strain evidence="11">HLG_WM_MAG_05</strain>
    </source>
</reference>
<name>A0A6S6SWV1_9BACT</name>
<keyword evidence="4" id="KW-0479">Metal-binding</keyword>
<dbReference type="SUPFAM" id="SSF64438">
    <property type="entry name" value="CNF1/YfiH-like putative cysteine hydrolases"/>
    <property type="match status" value="1"/>
</dbReference>
<evidence type="ECO:0000256" key="4">
    <source>
        <dbReference type="ARBA" id="ARBA00022723"/>
    </source>
</evidence>
<proteinExistence type="inferred from homology"/>
<dbReference type="InterPro" id="IPR003730">
    <property type="entry name" value="Cu_polyphenol_OxRdtase"/>
</dbReference>
<comment type="catalytic activity">
    <reaction evidence="7">
        <text>adenosine + H2O + H(+) = inosine + NH4(+)</text>
        <dbReference type="Rhea" id="RHEA:24408"/>
        <dbReference type="ChEBI" id="CHEBI:15377"/>
        <dbReference type="ChEBI" id="CHEBI:15378"/>
        <dbReference type="ChEBI" id="CHEBI:16335"/>
        <dbReference type="ChEBI" id="CHEBI:17596"/>
        <dbReference type="ChEBI" id="CHEBI:28938"/>
        <dbReference type="EC" id="3.5.4.4"/>
    </reaction>
    <physiologicalReaction direction="left-to-right" evidence="7">
        <dbReference type="Rhea" id="RHEA:24409"/>
    </physiologicalReaction>
</comment>
<dbReference type="AlphaFoldDB" id="A0A6S6SWV1"/>
<dbReference type="CDD" id="cd16833">
    <property type="entry name" value="YfiH"/>
    <property type="match status" value="1"/>
</dbReference>
<comment type="similarity">
    <text evidence="2 10">Belongs to the purine nucleoside phosphorylase YfiH/LACC1 family.</text>
</comment>
<dbReference type="PANTHER" id="PTHR30616">
    <property type="entry name" value="UNCHARACTERIZED PROTEIN YFIH"/>
    <property type="match status" value="1"/>
</dbReference>
<dbReference type="GO" id="GO:0005507">
    <property type="term" value="F:copper ion binding"/>
    <property type="evidence" value="ECO:0007669"/>
    <property type="project" value="TreeGrafter"/>
</dbReference>
<evidence type="ECO:0000256" key="3">
    <source>
        <dbReference type="ARBA" id="ARBA00022679"/>
    </source>
</evidence>
<sequence>MKKTYTFHNLSKSKLCHHLVTQKDKKSPYSFSLALHTNEDQKSIIKNRQYLSQNFPTKKFIVANQTHSANIAIIQGNQTLGWESLETAIANSDALISNQKNIMLTILTADCVPILLFDPIQQVVGAVHAGWKGTQEKILLKTIQKMQKEFNSKPQDILAGIAPSIGKCCYEVDWNVAQHFEKIAHAYSQKNDKYMLDLPHINKKQLLESGLNEQHIEMSKTCTACNVNDYFSYRKENGCSGRFMSMIGLN</sequence>
<keyword evidence="3" id="KW-0808">Transferase</keyword>
<evidence type="ECO:0000256" key="1">
    <source>
        <dbReference type="ARBA" id="ARBA00000553"/>
    </source>
</evidence>
<dbReference type="NCBIfam" id="TIGR00726">
    <property type="entry name" value="peptidoglycan editing factor PgeF"/>
    <property type="match status" value="1"/>
</dbReference>
<evidence type="ECO:0000256" key="8">
    <source>
        <dbReference type="ARBA" id="ARBA00048968"/>
    </source>
</evidence>
<comment type="catalytic activity">
    <reaction evidence="8">
        <text>adenosine + phosphate = alpha-D-ribose 1-phosphate + adenine</text>
        <dbReference type="Rhea" id="RHEA:27642"/>
        <dbReference type="ChEBI" id="CHEBI:16335"/>
        <dbReference type="ChEBI" id="CHEBI:16708"/>
        <dbReference type="ChEBI" id="CHEBI:43474"/>
        <dbReference type="ChEBI" id="CHEBI:57720"/>
        <dbReference type="EC" id="2.4.2.1"/>
    </reaction>
    <physiologicalReaction direction="left-to-right" evidence="8">
        <dbReference type="Rhea" id="RHEA:27643"/>
    </physiologicalReaction>
</comment>
<evidence type="ECO:0000313" key="11">
    <source>
        <dbReference type="EMBL" id="CAA6810594.1"/>
    </source>
</evidence>
<accession>A0A6S6SWV1</accession>
<comment type="catalytic activity">
    <reaction evidence="9">
        <text>S-methyl-5'-thioadenosine + phosphate = 5-(methylsulfanyl)-alpha-D-ribose 1-phosphate + adenine</text>
        <dbReference type="Rhea" id="RHEA:11852"/>
        <dbReference type="ChEBI" id="CHEBI:16708"/>
        <dbReference type="ChEBI" id="CHEBI:17509"/>
        <dbReference type="ChEBI" id="CHEBI:43474"/>
        <dbReference type="ChEBI" id="CHEBI:58533"/>
        <dbReference type="EC" id="2.4.2.28"/>
    </reaction>
    <physiologicalReaction direction="left-to-right" evidence="9">
        <dbReference type="Rhea" id="RHEA:11853"/>
    </physiologicalReaction>
</comment>
<dbReference type="GO" id="GO:0016787">
    <property type="term" value="F:hydrolase activity"/>
    <property type="evidence" value="ECO:0007669"/>
    <property type="project" value="UniProtKB-KW"/>
</dbReference>
<dbReference type="InterPro" id="IPR038371">
    <property type="entry name" value="Cu_polyphenol_OxRdtase_sf"/>
</dbReference>
<dbReference type="InterPro" id="IPR011324">
    <property type="entry name" value="Cytotoxic_necrot_fac-like_cat"/>
</dbReference>
<dbReference type="EMBL" id="CACVAU010000035">
    <property type="protein sequence ID" value="CAA6810594.1"/>
    <property type="molecule type" value="Genomic_DNA"/>
</dbReference>
<keyword evidence="5" id="KW-0378">Hydrolase</keyword>
<evidence type="ECO:0000256" key="2">
    <source>
        <dbReference type="ARBA" id="ARBA00007353"/>
    </source>
</evidence>
<comment type="catalytic activity">
    <reaction evidence="1">
        <text>inosine + phosphate = alpha-D-ribose 1-phosphate + hypoxanthine</text>
        <dbReference type="Rhea" id="RHEA:27646"/>
        <dbReference type="ChEBI" id="CHEBI:17368"/>
        <dbReference type="ChEBI" id="CHEBI:17596"/>
        <dbReference type="ChEBI" id="CHEBI:43474"/>
        <dbReference type="ChEBI" id="CHEBI:57720"/>
        <dbReference type="EC" id="2.4.2.1"/>
    </reaction>
    <physiologicalReaction direction="left-to-right" evidence="1">
        <dbReference type="Rhea" id="RHEA:27647"/>
    </physiologicalReaction>
</comment>
<organism evidence="11">
    <name type="scientific">uncultured Sulfurovum sp</name>
    <dbReference type="NCBI Taxonomy" id="269237"/>
    <lineage>
        <taxon>Bacteria</taxon>
        <taxon>Pseudomonadati</taxon>
        <taxon>Campylobacterota</taxon>
        <taxon>Epsilonproteobacteria</taxon>
        <taxon>Campylobacterales</taxon>
        <taxon>Sulfurovaceae</taxon>
        <taxon>Sulfurovum</taxon>
        <taxon>environmental samples</taxon>
    </lineage>
</organism>
<evidence type="ECO:0000256" key="10">
    <source>
        <dbReference type="RuleBase" id="RU361274"/>
    </source>
</evidence>
<keyword evidence="6" id="KW-0862">Zinc</keyword>
<evidence type="ECO:0000256" key="6">
    <source>
        <dbReference type="ARBA" id="ARBA00022833"/>
    </source>
</evidence>
<dbReference type="Pfam" id="PF02578">
    <property type="entry name" value="Cu-oxidase_4"/>
    <property type="match status" value="1"/>
</dbReference>
<evidence type="ECO:0000256" key="5">
    <source>
        <dbReference type="ARBA" id="ARBA00022801"/>
    </source>
</evidence>
<protein>
    <recommendedName>
        <fullName evidence="10">Purine nucleoside phosphorylase</fullName>
    </recommendedName>
</protein>